<dbReference type="EMBL" id="RKLT01000035">
    <property type="protein sequence ID" value="MBX0298026.1"/>
    <property type="molecule type" value="Genomic_DNA"/>
</dbReference>
<dbReference type="InterPro" id="IPR057527">
    <property type="entry name" value="HVO_A0261-like_N"/>
</dbReference>
<dbReference type="InterPro" id="IPR036388">
    <property type="entry name" value="WH-like_DNA-bd_sf"/>
</dbReference>
<evidence type="ECO:0008006" key="5">
    <source>
        <dbReference type="Google" id="ProtNLM"/>
    </source>
</evidence>
<accession>A0AAW4PHU1</accession>
<dbReference type="InterPro" id="IPR013561">
    <property type="entry name" value="FilR1_middle_dom"/>
</dbReference>
<reference evidence="3 4" key="1">
    <citation type="submission" date="2021-06" db="EMBL/GenBank/DDBJ databases">
        <title>Halomicroarcula sp. a new haloarchaeum isolated from saline soil.</title>
        <authorList>
            <person name="Duran-Viseras A."/>
            <person name="Sanchez-Porro C."/>
            <person name="Ventosa A."/>
        </authorList>
    </citation>
    <scope>NUCLEOTIDE SEQUENCE [LARGE SCALE GENOMIC DNA]</scope>
    <source>
        <strain evidence="3 4">F27</strain>
    </source>
</reference>
<protein>
    <recommendedName>
        <fullName evidence="5">Transcriptional regulator</fullName>
    </recommendedName>
</protein>
<dbReference type="Gene3D" id="1.10.10.10">
    <property type="entry name" value="Winged helix-like DNA-binding domain superfamily/Winged helix DNA-binding domain"/>
    <property type="match status" value="1"/>
</dbReference>
<dbReference type="Pfam" id="PF08350">
    <property type="entry name" value="FilR1_middle"/>
    <property type="match status" value="1"/>
</dbReference>
<dbReference type="Pfam" id="PF25213">
    <property type="entry name" value="HVO_A0261_N"/>
    <property type="match status" value="1"/>
</dbReference>
<dbReference type="SUPFAM" id="SSF46785">
    <property type="entry name" value="Winged helix' DNA-binding domain"/>
    <property type="match status" value="1"/>
</dbReference>
<evidence type="ECO:0000313" key="4">
    <source>
        <dbReference type="Proteomes" id="UP001430455"/>
    </source>
</evidence>
<feature type="domain" description="HVO-A0261-like N-terminal" evidence="2">
    <location>
        <begin position="6"/>
        <end position="86"/>
    </location>
</feature>
<dbReference type="RefSeq" id="WP_220582606.1">
    <property type="nucleotide sequence ID" value="NZ_RKLT01000035.1"/>
</dbReference>
<proteinExistence type="predicted"/>
<sequence length="266" mass="29808">MGRTLDDIQFLANSDNRVQVLNTLTGGAASRRDLQDATGVPRSTTARILDDAESRGWVKSEGSRYWITPMGEAMVTEFRKYLAAMEGIRHLGPAIDWLPEPVWKLEFQYLREAKVTKPTGDNPTAHFDRAMDYFRGSDSYRGLTQNSLPEYMKTIHDRVVEGELNFEGVIEASFIEVLSNDPERAALWQDIADQMLVYNGHVPLNMHIVDGTVLIWLCDENQAGDDVLVKGLLESAHPNVISWAESLYEDYRSDAEPLKSAAVSSG</sequence>
<feature type="domain" description="Methanogenesis regulatory protein FilR1 middle" evidence="1">
    <location>
        <begin position="124"/>
        <end position="254"/>
    </location>
</feature>
<keyword evidence="4" id="KW-1185">Reference proteome</keyword>
<dbReference type="InterPro" id="IPR036390">
    <property type="entry name" value="WH_DNA-bd_sf"/>
</dbReference>
<name>A0AAW4PHU1_9EURY</name>
<evidence type="ECO:0000259" key="1">
    <source>
        <dbReference type="Pfam" id="PF08350"/>
    </source>
</evidence>
<evidence type="ECO:0000259" key="2">
    <source>
        <dbReference type="Pfam" id="PF25213"/>
    </source>
</evidence>
<gene>
    <name evidence="3" type="ORF">EGH23_24475</name>
</gene>
<evidence type="ECO:0000313" key="3">
    <source>
        <dbReference type="EMBL" id="MBX0298026.1"/>
    </source>
</evidence>
<dbReference type="Proteomes" id="UP001430455">
    <property type="component" value="Unassembled WGS sequence"/>
</dbReference>
<dbReference type="AlphaFoldDB" id="A0AAW4PHU1"/>
<organism evidence="3 4">
    <name type="scientific">Haloarcula nitratireducens</name>
    <dbReference type="NCBI Taxonomy" id="2487749"/>
    <lineage>
        <taxon>Archaea</taxon>
        <taxon>Methanobacteriati</taxon>
        <taxon>Methanobacteriota</taxon>
        <taxon>Stenosarchaea group</taxon>
        <taxon>Halobacteria</taxon>
        <taxon>Halobacteriales</taxon>
        <taxon>Haloarculaceae</taxon>
        <taxon>Haloarcula</taxon>
    </lineage>
</organism>
<comment type="caution">
    <text evidence="3">The sequence shown here is derived from an EMBL/GenBank/DDBJ whole genome shotgun (WGS) entry which is preliminary data.</text>
</comment>